<dbReference type="EMBL" id="QYUO01000003">
    <property type="protein sequence ID" value="RJF92425.1"/>
    <property type="molecule type" value="Genomic_DNA"/>
</dbReference>
<gene>
    <name evidence="4" type="ORF">D3871_27805</name>
</gene>
<proteinExistence type="predicted"/>
<dbReference type="RefSeq" id="WP_119772310.1">
    <property type="nucleotide sequence ID" value="NZ_QYUO01000003.1"/>
</dbReference>
<comment type="caution">
    <text evidence="4">The sequence shown here is derived from an EMBL/GenBank/DDBJ whole genome shotgun (WGS) entry which is preliminary data.</text>
</comment>
<dbReference type="Proteomes" id="UP000265955">
    <property type="component" value="Unassembled WGS sequence"/>
</dbReference>
<reference evidence="5" key="1">
    <citation type="submission" date="2018-09" db="EMBL/GenBank/DDBJ databases">
        <authorList>
            <person name="Zhu H."/>
        </authorList>
    </citation>
    <scope>NUCLEOTIDE SEQUENCE [LARGE SCALE GENOMIC DNA]</scope>
    <source>
        <strain evidence="5">K1R23-30</strain>
    </source>
</reference>
<feature type="repeat" description="TPR" evidence="1">
    <location>
        <begin position="24"/>
        <end position="57"/>
    </location>
</feature>
<evidence type="ECO:0000256" key="2">
    <source>
        <dbReference type="SAM" id="MobiDB-lite"/>
    </source>
</evidence>
<evidence type="ECO:0000313" key="4">
    <source>
        <dbReference type="EMBL" id="RJF92425.1"/>
    </source>
</evidence>
<feature type="region of interest" description="Disordered" evidence="2">
    <location>
        <begin position="134"/>
        <end position="153"/>
    </location>
</feature>
<dbReference type="PROSITE" id="PS50005">
    <property type="entry name" value="TPR"/>
    <property type="match status" value="2"/>
</dbReference>
<dbReference type="OrthoDB" id="5982980at2"/>
<organism evidence="4 5">
    <name type="scientific">Noviherbaspirillum saxi</name>
    <dbReference type="NCBI Taxonomy" id="2320863"/>
    <lineage>
        <taxon>Bacteria</taxon>
        <taxon>Pseudomonadati</taxon>
        <taxon>Pseudomonadota</taxon>
        <taxon>Betaproteobacteria</taxon>
        <taxon>Burkholderiales</taxon>
        <taxon>Oxalobacteraceae</taxon>
        <taxon>Noviherbaspirillum</taxon>
    </lineage>
</organism>
<keyword evidence="5" id="KW-1185">Reference proteome</keyword>
<evidence type="ECO:0000256" key="1">
    <source>
        <dbReference type="PROSITE-ProRule" id="PRU00339"/>
    </source>
</evidence>
<feature type="signal peptide" evidence="3">
    <location>
        <begin position="1"/>
        <end position="22"/>
    </location>
</feature>
<protein>
    <submittedName>
        <fullName evidence="4">Tetratricopeptide repeat protein</fullName>
    </submittedName>
</protein>
<evidence type="ECO:0000256" key="3">
    <source>
        <dbReference type="SAM" id="SignalP"/>
    </source>
</evidence>
<dbReference type="InterPro" id="IPR019734">
    <property type="entry name" value="TPR_rpt"/>
</dbReference>
<dbReference type="Gene3D" id="1.25.40.10">
    <property type="entry name" value="Tetratricopeptide repeat domain"/>
    <property type="match status" value="1"/>
</dbReference>
<feature type="chain" id="PRO_5017302594" evidence="3">
    <location>
        <begin position="23"/>
        <end position="153"/>
    </location>
</feature>
<keyword evidence="1" id="KW-0802">TPR repeat</keyword>
<accession>A0A3A3FM58</accession>
<dbReference type="SUPFAM" id="SSF48452">
    <property type="entry name" value="TPR-like"/>
    <property type="match status" value="1"/>
</dbReference>
<feature type="repeat" description="TPR" evidence="1">
    <location>
        <begin position="58"/>
        <end position="91"/>
    </location>
</feature>
<evidence type="ECO:0000313" key="5">
    <source>
        <dbReference type="Proteomes" id="UP000265955"/>
    </source>
</evidence>
<dbReference type="AlphaFoldDB" id="A0A3A3FM58"/>
<keyword evidence="3" id="KW-0732">Signal</keyword>
<dbReference type="SMART" id="SM00028">
    <property type="entry name" value="TPR"/>
    <property type="match status" value="2"/>
</dbReference>
<dbReference type="InterPro" id="IPR011990">
    <property type="entry name" value="TPR-like_helical_dom_sf"/>
</dbReference>
<dbReference type="Pfam" id="PF13432">
    <property type="entry name" value="TPR_16"/>
    <property type="match status" value="1"/>
</dbReference>
<name>A0A3A3FM58_9BURK</name>
<feature type="compositionally biased region" description="Polar residues" evidence="2">
    <location>
        <begin position="135"/>
        <end position="153"/>
    </location>
</feature>
<sequence>MKRHIFLVLTCLSGLASSSSWAAPSDPMQHGRAYVAEGEYPAAAKSYEEALRLNPNSAVVFNNLAVAKAAEGDYQSAIELLTRAQKLAPNRTDIRENLANLHEWIKRYGNASDASDSTMSATLQEPPALWAARSRQATNNSPSRTVCNGASCK</sequence>